<dbReference type="Proteomes" id="UP000770330">
    <property type="component" value="Unassembled WGS sequence"/>
</dbReference>
<protein>
    <submittedName>
        <fullName evidence="1">Type IV secretion protein Rhs</fullName>
    </submittedName>
</protein>
<proteinExistence type="predicted"/>
<accession>A0A930L1H3</accession>
<sequence>ALVRVEYFDSAQPENAWVKVLVTDEGARVRAVCVYGVQDEAKTDSQSAEFASAVEDAQAWLPQCPESVEVEGVTLVPVSTSVFSYDGNDSRLLQVSSDGSGSSLTYGAAGFVSSVASWGFADDSAVSFSLLCASTDGRVLAAGGAPAGAPEFGVPSTGARTNAGSVAGFDASVMHPLVWDENSFVPRVLGVAGSSMPSVGSLVPGAGSGAGLLDPYGWASLGVAAPAVPSAQGASATGGAPVLPDSLVGVSAASGVVLGS</sequence>
<dbReference type="EMBL" id="JABZXO010000054">
    <property type="protein sequence ID" value="MBF1658204.1"/>
    <property type="molecule type" value="Genomic_DNA"/>
</dbReference>
<reference evidence="1" key="1">
    <citation type="submission" date="2020-04" db="EMBL/GenBank/DDBJ databases">
        <title>Deep metagenomics examines the oral microbiome during advanced dental caries in children, revealing novel taxa and co-occurrences with host molecules.</title>
        <authorList>
            <person name="Baker J.L."/>
            <person name="Morton J.T."/>
            <person name="Dinis M."/>
            <person name="Alvarez R."/>
            <person name="Tran N.C."/>
            <person name="Knight R."/>
            <person name="Edlund A."/>
        </authorList>
    </citation>
    <scope>NUCLEOTIDE SEQUENCE</scope>
    <source>
        <strain evidence="1">JCVI_39_bin.18</strain>
    </source>
</reference>
<comment type="caution">
    <text evidence="1">The sequence shown here is derived from an EMBL/GenBank/DDBJ whole genome shotgun (WGS) entry which is preliminary data.</text>
</comment>
<gene>
    <name evidence="1" type="ORF">HXO61_09875</name>
</gene>
<feature type="non-terminal residue" evidence="1">
    <location>
        <position position="1"/>
    </location>
</feature>
<name>A0A930L1H3_9MICC</name>
<evidence type="ECO:0000313" key="2">
    <source>
        <dbReference type="Proteomes" id="UP000770330"/>
    </source>
</evidence>
<feature type="non-terminal residue" evidence="1">
    <location>
        <position position="260"/>
    </location>
</feature>
<evidence type="ECO:0000313" key="1">
    <source>
        <dbReference type="EMBL" id="MBF1658204.1"/>
    </source>
</evidence>
<dbReference type="AlphaFoldDB" id="A0A930L1H3"/>
<organism evidence="1 2">
    <name type="scientific">Rothia mucilaginosa</name>
    <dbReference type="NCBI Taxonomy" id="43675"/>
    <lineage>
        <taxon>Bacteria</taxon>
        <taxon>Bacillati</taxon>
        <taxon>Actinomycetota</taxon>
        <taxon>Actinomycetes</taxon>
        <taxon>Micrococcales</taxon>
        <taxon>Micrococcaceae</taxon>
        <taxon>Rothia</taxon>
    </lineage>
</organism>